<evidence type="ECO:0000256" key="1">
    <source>
        <dbReference type="SAM" id="Coils"/>
    </source>
</evidence>
<comment type="caution">
    <text evidence="3">The sequence shown here is derived from an EMBL/GenBank/DDBJ whole genome shotgun (WGS) entry which is preliminary data.</text>
</comment>
<proteinExistence type="predicted"/>
<keyword evidence="4" id="KW-1185">Reference proteome</keyword>
<keyword evidence="1" id="KW-0175">Coiled coil</keyword>
<dbReference type="PANTHER" id="PTHR28601:SF1">
    <property type="entry name" value="COILED-COIL DOMAIN-CONTAINING PROTEIN 24"/>
    <property type="match status" value="1"/>
</dbReference>
<dbReference type="Proteomes" id="UP000549394">
    <property type="component" value="Unassembled WGS sequence"/>
</dbReference>
<dbReference type="EMBL" id="CAJFCJ010000004">
    <property type="protein sequence ID" value="CAD5113513.1"/>
    <property type="molecule type" value="Genomic_DNA"/>
</dbReference>
<feature type="region of interest" description="Disordered" evidence="2">
    <location>
        <begin position="139"/>
        <end position="160"/>
    </location>
</feature>
<accession>A0A7I8VCT2</accession>
<dbReference type="OrthoDB" id="6022633at2759"/>
<dbReference type="Pfam" id="PF15669">
    <property type="entry name" value="CCDC24"/>
    <property type="match status" value="1"/>
</dbReference>
<evidence type="ECO:0000313" key="4">
    <source>
        <dbReference type="Proteomes" id="UP000549394"/>
    </source>
</evidence>
<dbReference type="AlphaFoldDB" id="A0A7I8VCT2"/>
<feature type="region of interest" description="Disordered" evidence="2">
    <location>
        <begin position="1"/>
        <end position="22"/>
    </location>
</feature>
<sequence length="348" mass="39697">MANSELKLNLDSGMSSPEFSNPVGYQPPQSVWKLIEERVPEFEREEIKRMLGFSKVEESLDLQREVEILLDIWREVRVGFNGNGETSLPEPPAVRDRLKNEIEFFIKALKDRAERDGVDPNKAINTNSPVIDYVITARDRTRPQTAQSGGKETPLLPLTSSDRDRMSLASSVSDDFDSMNDKLNYLQFDVVVESLRQRLTDEIQQLINDVSFLQNCIDDEYSFQSKTDNFREPSIAELREERTKLEKDLLNSRASSAASISKIDVNLSRPSSTKKPAPLERLTPRPPLCPKEHVVVRTVNYKKGASCLKPASATSFDIDNRILKNEEKNLDRPSSAQRFRQMVYSERN</sequence>
<gene>
    <name evidence="3" type="ORF">DGYR_LOCUS2489</name>
</gene>
<reference evidence="3 4" key="1">
    <citation type="submission" date="2020-08" db="EMBL/GenBank/DDBJ databases">
        <authorList>
            <person name="Hejnol A."/>
        </authorList>
    </citation>
    <scope>NUCLEOTIDE SEQUENCE [LARGE SCALE GENOMIC DNA]</scope>
</reference>
<evidence type="ECO:0000313" key="3">
    <source>
        <dbReference type="EMBL" id="CAD5113513.1"/>
    </source>
</evidence>
<feature type="coiled-coil region" evidence="1">
    <location>
        <begin position="196"/>
        <end position="255"/>
    </location>
</feature>
<name>A0A7I8VCT2_9ANNE</name>
<protein>
    <submittedName>
        <fullName evidence="3">DgyrCDS2673</fullName>
    </submittedName>
</protein>
<organism evidence="3 4">
    <name type="scientific">Dimorphilus gyrociliatus</name>
    <dbReference type="NCBI Taxonomy" id="2664684"/>
    <lineage>
        <taxon>Eukaryota</taxon>
        <taxon>Metazoa</taxon>
        <taxon>Spiralia</taxon>
        <taxon>Lophotrochozoa</taxon>
        <taxon>Annelida</taxon>
        <taxon>Polychaeta</taxon>
        <taxon>Polychaeta incertae sedis</taxon>
        <taxon>Dinophilidae</taxon>
        <taxon>Dimorphilus</taxon>
    </lineage>
</organism>
<dbReference type="PANTHER" id="PTHR28601">
    <property type="entry name" value="COILED-COIL DOMAIN-CONTAINING PROTEIN 24"/>
    <property type="match status" value="1"/>
</dbReference>
<dbReference type="InterPro" id="IPR031367">
    <property type="entry name" value="CCDC24"/>
</dbReference>
<evidence type="ECO:0000256" key="2">
    <source>
        <dbReference type="SAM" id="MobiDB-lite"/>
    </source>
</evidence>